<organism evidence="1 2">
    <name type="scientific">Knipowitschia caucasica</name>
    <name type="common">Caucasian dwarf goby</name>
    <name type="synonym">Pomatoschistus caucasicus</name>
    <dbReference type="NCBI Taxonomy" id="637954"/>
    <lineage>
        <taxon>Eukaryota</taxon>
        <taxon>Metazoa</taxon>
        <taxon>Chordata</taxon>
        <taxon>Craniata</taxon>
        <taxon>Vertebrata</taxon>
        <taxon>Euteleostomi</taxon>
        <taxon>Actinopterygii</taxon>
        <taxon>Neopterygii</taxon>
        <taxon>Teleostei</taxon>
        <taxon>Neoteleostei</taxon>
        <taxon>Acanthomorphata</taxon>
        <taxon>Gobiaria</taxon>
        <taxon>Gobiiformes</taxon>
        <taxon>Gobioidei</taxon>
        <taxon>Gobiidae</taxon>
        <taxon>Gobiinae</taxon>
        <taxon>Knipowitschia</taxon>
    </lineage>
</organism>
<evidence type="ECO:0000313" key="1">
    <source>
        <dbReference type="EMBL" id="CAL1593196.1"/>
    </source>
</evidence>
<dbReference type="AlphaFoldDB" id="A0AAV2KVX6"/>
<proteinExistence type="predicted"/>
<reference evidence="1 2" key="1">
    <citation type="submission" date="2024-04" db="EMBL/GenBank/DDBJ databases">
        <authorList>
            <person name="Waldvogel A.-M."/>
            <person name="Schoenle A."/>
        </authorList>
    </citation>
    <scope>NUCLEOTIDE SEQUENCE [LARGE SCALE GENOMIC DNA]</scope>
</reference>
<accession>A0AAV2KVX6</accession>
<evidence type="ECO:0000313" key="2">
    <source>
        <dbReference type="Proteomes" id="UP001497482"/>
    </source>
</evidence>
<gene>
    <name evidence="1" type="ORF">KC01_LOCUS22335</name>
</gene>
<keyword evidence="2" id="KW-1185">Reference proteome</keyword>
<dbReference type="Proteomes" id="UP001497482">
    <property type="component" value="Chromosome 2"/>
</dbReference>
<protein>
    <submittedName>
        <fullName evidence="1">Uncharacterized protein</fullName>
    </submittedName>
</protein>
<sequence>MGREHMLPARLGPRNLHLSPVWTHVSSLSAHPPNMRRVLCLEKALLPLLCALIDVEVARDIAFGLSHSLSLACRCYVEDSSGGPRCSEALFPACVLPLSVTGYPRERGMLVALYLGGCSSGCLIWSSLMGLSDSEKEGPITK</sequence>
<name>A0AAV2KVX6_KNICA</name>
<dbReference type="EMBL" id="OZ035824">
    <property type="protein sequence ID" value="CAL1593196.1"/>
    <property type="molecule type" value="Genomic_DNA"/>
</dbReference>